<dbReference type="EMBL" id="JBIPKE010000014">
    <property type="protein sequence ID" value="MFH6983293.1"/>
    <property type="molecule type" value="Genomic_DNA"/>
</dbReference>
<organism evidence="2 3">
    <name type="scientific">Marinoscillum luteum</name>
    <dbReference type="NCBI Taxonomy" id="861051"/>
    <lineage>
        <taxon>Bacteria</taxon>
        <taxon>Pseudomonadati</taxon>
        <taxon>Bacteroidota</taxon>
        <taxon>Cytophagia</taxon>
        <taxon>Cytophagales</taxon>
        <taxon>Reichenbachiellaceae</taxon>
        <taxon>Marinoscillum</taxon>
    </lineage>
</organism>
<evidence type="ECO:0000313" key="3">
    <source>
        <dbReference type="Proteomes" id="UP001610063"/>
    </source>
</evidence>
<sequence>MRSRLVGFIFVLLLSFHMVAQESYFGWKVGYNKTTLKGENSGNVSLSPRNTFSSAFVLSTQMRSLPLGFSMEPGYILKGTQIDHDTLDYKFHYLNMPVLLDVYPVKRLKLSLGVEIARLLSAKNLANDSTRQNIISTYDKRWEVSAAIGASLSVSYFMDLGIRYNTALSQISNQDAIIDRKNLFNQYTQLFLLFKIAN</sequence>
<reference evidence="2 3" key="1">
    <citation type="journal article" date="2013" name="Int. J. Syst. Evol. Microbiol.">
        <title>Marinoscillum luteum sp. nov., isolated from marine sediment.</title>
        <authorList>
            <person name="Cha I.T."/>
            <person name="Park S.J."/>
            <person name="Kim S.J."/>
            <person name="Kim J.G."/>
            <person name="Jung M.Y."/>
            <person name="Shin K.S."/>
            <person name="Kwon K.K."/>
            <person name="Yang S.H."/>
            <person name="Seo Y.S."/>
            <person name="Rhee S.K."/>
        </authorList>
    </citation>
    <scope>NUCLEOTIDE SEQUENCE [LARGE SCALE GENOMIC DNA]</scope>
    <source>
        <strain evidence="2 3">KCTC 23939</strain>
    </source>
</reference>
<evidence type="ECO:0000313" key="2">
    <source>
        <dbReference type="EMBL" id="MFH6983293.1"/>
    </source>
</evidence>
<accession>A0ABW7N6Q6</accession>
<proteinExistence type="predicted"/>
<dbReference type="RefSeq" id="WP_395416859.1">
    <property type="nucleotide sequence ID" value="NZ_JBIPKE010000014.1"/>
</dbReference>
<comment type="caution">
    <text evidence="2">The sequence shown here is derived from an EMBL/GenBank/DDBJ whole genome shotgun (WGS) entry which is preliminary data.</text>
</comment>
<evidence type="ECO:0000259" key="1">
    <source>
        <dbReference type="Pfam" id="PF13568"/>
    </source>
</evidence>
<protein>
    <submittedName>
        <fullName evidence="2">Porin family protein</fullName>
    </submittedName>
</protein>
<dbReference type="InterPro" id="IPR025665">
    <property type="entry name" value="Beta-barrel_OMP_2"/>
</dbReference>
<dbReference type="Pfam" id="PF13568">
    <property type="entry name" value="OMP_b-brl_2"/>
    <property type="match status" value="1"/>
</dbReference>
<gene>
    <name evidence="2" type="ORF">ACHKAR_07585</name>
</gene>
<feature type="domain" description="Outer membrane protein beta-barrel" evidence="1">
    <location>
        <begin position="20"/>
        <end position="172"/>
    </location>
</feature>
<dbReference type="Proteomes" id="UP001610063">
    <property type="component" value="Unassembled WGS sequence"/>
</dbReference>
<keyword evidence="3" id="KW-1185">Reference proteome</keyword>
<name>A0ABW7N6Q6_9BACT</name>